<dbReference type="PROSITE" id="PS51898">
    <property type="entry name" value="TYR_RECOMBINASE"/>
    <property type="match status" value="1"/>
</dbReference>
<dbReference type="Pfam" id="PF14657">
    <property type="entry name" value="Arm-DNA-bind_4"/>
    <property type="match status" value="1"/>
</dbReference>
<dbReference type="Gene3D" id="1.10.150.130">
    <property type="match status" value="1"/>
</dbReference>
<organism evidence="8 9">
    <name type="scientific">Salisediminibacterium beveridgei</name>
    <dbReference type="NCBI Taxonomy" id="632773"/>
    <lineage>
        <taxon>Bacteria</taxon>
        <taxon>Bacillati</taxon>
        <taxon>Bacillota</taxon>
        <taxon>Bacilli</taxon>
        <taxon>Bacillales</taxon>
        <taxon>Bacillaceae</taxon>
        <taxon>Salisediminibacterium</taxon>
    </lineage>
</organism>
<evidence type="ECO:0000256" key="3">
    <source>
        <dbReference type="ARBA" id="ARBA00023125"/>
    </source>
</evidence>
<dbReference type="EMBL" id="CP012502">
    <property type="protein sequence ID" value="AOM82058.1"/>
    <property type="molecule type" value="Genomic_DNA"/>
</dbReference>
<comment type="similarity">
    <text evidence="1">Belongs to the 'phage' integrase family.</text>
</comment>
<dbReference type="AlphaFoldDB" id="A0A1D7QSU3"/>
<dbReference type="InterPro" id="IPR004107">
    <property type="entry name" value="Integrase_SAM-like_N"/>
</dbReference>
<keyword evidence="9" id="KW-1185">Reference proteome</keyword>
<evidence type="ECO:0000313" key="9">
    <source>
        <dbReference type="Proteomes" id="UP000094463"/>
    </source>
</evidence>
<dbReference type="Proteomes" id="UP000094463">
    <property type="component" value="Chromosome"/>
</dbReference>
<dbReference type="PROSITE" id="PS51900">
    <property type="entry name" value="CB"/>
    <property type="match status" value="1"/>
</dbReference>
<dbReference type="InterPro" id="IPR002104">
    <property type="entry name" value="Integrase_catalytic"/>
</dbReference>
<evidence type="ECO:0000259" key="7">
    <source>
        <dbReference type="PROSITE" id="PS51900"/>
    </source>
</evidence>
<dbReference type="PANTHER" id="PTHR30349:SF64">
    <property type="entry name" value="PROPHAGE INTEGRASE INTD-RELATED"/>
    <property type="match status" value="1"/>
</dbReference>
<dbReference type="Pfam" id="PF00589">
    <property type="entry name" value="Phage_integrase"/>
    <property type="match status" value="1"/>
</dbReference>
<keyword evidence="2" id="KW-0229">DNA integration</keyword>
<dbReference type="InterPro" id="IPR050090">
    <property type="entry name" value="Tyrosine_recombinase_XerCD"/>
</dbReference>
<protein>
    <submittedName>
        <fullName evidence="8">Site specific tyrosine recombinase, xerC-like, phage integrase family</fullName>
    </submittedName>
</protein>
<dbReference type="InterPro" id="IPR028259">
    <property type="entry name" value="AP2-like_int_N"/>
</dbReference>
<evidence type="ECO:0000256" key="4">
    <source>
        <dbReference type="ARBA" id="ARBA00023172"/>
    </source>
</evidence>
<dbReference type="InterPro" id="IPR013762">
    <property type="entry name" value="Integrase-like_cat_sf"/>
</dbReference>
<dbReference type="STRING" id="632773.BBEV_0686"/>
<dbReference type="GO" id="GO:0003677">
    <property type="term" value="F:DNA binding"/>
    <property type="evidence" value="ECO:0007669"/>
    <property type="project" value="UniProtKB-UniRule"/>
</dbReference>
<evidence type="ECO:0000256" key="5">
    <source>
        <dbReference type="PROSITE-ProRule" id="PRU01248"/>
    </source>
</evidence>
<dbReference type="InterPro" id="IPR044068">
    <property type="entry name" value="CB"/>
</dbReference>
<dbReference type="OrthoDB" id="9803188at2"/>
<dbReference type="Gene3D" id="1.10.443.10">
    <property type="entry name" value="Intergrase catalytic core"/>
    <property type="match status" value="1"/>
</dbReference>
<dbReference type="GO" id="GO:0015074">
    <property type="term" value="P:DNA integration"/>
    <property type="evidence" value="ECO:0007669"/>
    <property type="project" value="UniProtKB-KW"/>
</dbReference>
<dbReference type="Pfam" id="PF14659">
    <property type="entry name" value="Phage_int_SAM_3"/>
    <property type="match status" value="1"/>
</dbReference>
<feature type="domain" description="Tyr recombinase" evidence="6">
    <location>
        <begin position="165"/>
        <end position="360"/>
    </location>
</feature>
<keyword evidence="4" id="KW-0233">DNA recombination</keyword>
<accession>A0A1D7QSU3</accession>
<dbReference type="CDD" id="cd01189">
    <property type="entry name" value="INT_ICEBs1_C_like"/>
    <property type="match status" value="1"/>
</dbReference>
<evidence type="ECO:0000313" key="8">
    <source>
        <dbReference type="EMBL" id="AOM82058.1"/>
    </source>
</evidence>
<feature type="domain" description="Core-binding (CB)" evidence="7">
    <location>
        <begin position="62"/>
        <end position="144"/>
    </location>
</feature>
<dbReference type="InterPro" id="IPR010998">
    <property type="entry name" value="Integrase_recombinase_N"/>
</dbReference>
<evidence type="ECO:0000259" key="6">
    <source>
        <dbReference type="PROSITE" id="PS51898"/>
    </source>
</evidence>
<reference evidence="8 9" key="1">
    <citation type="submission" date="2015-08" db="EMBL/GenBank/DDBJ databases">
        <title>The complete genome sequence of Bacillus beveridgei MLTeJB.</title>
        <authorList>
            <person name="Hanson T.E."/>
            <person name="Mesa C."/>
            <person name="Basesman S.M."/>
            <person name="Oremland R.S."/>
        </authorList>
    </citation>
    <scope>NUCLEOTIDE SEQUENCE [LARGE SCALE GENOMIC DNA]</scope>
    <source>
        <strain evidence="8 9">MLTeJB</strain>
    </source>
</reference>
<dbReference type="RefSeq" id="WP_069364178.1">
    <property type="nucleotide sequence ID" value="NZ_CP012502.1"/>
</dbReference>
<gene>
    <name evidence="8" type="primary">intQ</name>
    <name evidence="8" type="ORF">BBEV_0686</name>
</gene>
<dbReference type="PANTHER" id="PTHR30349">
    <property type="entry name" value="PHAGE INTEGRASE-RELATED"/>
    <property type="match status" value="1"/>
</dbReference>
<dbReference type="SUPFAM" id="SSF56349">
    <property type="entry name" value="DNA breaking-rejoining enzymes"/>
    <property type="match status" value="1"/>
</dbReference>
<evidence type="ECO:0000256" key="1">
    <source>
        <dbReference type="ARBA" id="ARBA00008857"/>
    </source>
</evidence>
<dbReference type="KEGG" id="bbev:BBEV_0686"/>
<keyword evidence="3 5" id="KW-0238">DNA-binding</keyword>
<evidence type="ECO:0000256" key="2">
    <source>
        <dbReference type="ARBA" id="ARBA00022908"/>
    </source>
</evidence>
<name>A0A1D7QSU3_9BACI</name>
<sequence length="370" mass="42598">MKGTVKHEGSSWYFQVTLGKKTDGSRNQVKTRGFKTEKEAQQALRRAIMEYEDGLYVHPSKMFYKDLAKEYMVYKKPRISSVTYECYSHLFKSIILPFLGEVKLNNIKPQLIYQFYGKMNDDSFAGATRAKVHDLLKDSFQYALNLQHIKISPMETVERPKKGTRDITVWNSEQINEFLSLAENSPYFIVYYIALVTGMRQGEILGLRWEDIDFESGTIFITQTRKTDGKLQYGAKNKSSMRSLTLASSQIDVLLSHYEKQQEQKRQSEDVYSDENLVAASEVGTSINPSNLRRNLKKLISKSNLPSIRFHDLRHTHATLLLTLKQNPKVVAERLGHSNVKTTLDTYSHLLPNVQKEVSSEVAEAIRFQF</sequence>
<dbReference type="InterPro" id="IPR011010">
    <property type="entry name" value="DNA_brk_join_enz"/>
</dbReference>
<proteinExistence type="inferred from homology"/>
<dbReference type="GO" id="GO:0006310">
    <property type="term" value="P:DNA recombination"/>
    <property type="evidence" value="ECO:0007669"/>
    <property type="project" value="UniProtKB-KW"/>
</dbReference>